<protein>
    <submittedName>
        <fullName evidence="2">Predicted transcriptional regulator</fullName>
    </submittedName>
</protein>
<proteinExistence type="predicted"/>
<dbReference type="RefSeq" id="WP_092617818.1">
    <property type="nucleotide sequence ID" value="NZ_FMYK01000003.1"/>
</dbReference>
<evidence type="ECO:0000259" key="1">
    <source>
        <dbReference type="Pfam" id="PF01402"/>
    </source>
</evidence>
<dbReference type="SUPFAM" id="SSF47598">
    <property type="entry name" value="Ribbon-helix-helix"/>
    <property type="match status" value="1"/>
</dbReference>
<dbReference type="InterPro" id="IPR013321">
    <property type="entry name" value="Arc_rbn_hlx_hlx"/>
</dbReference>
<dbReference type="Pfam" id="PF01402">
    <property type="entry name" value="RHH_1"/>
    <property type="match status" value="1"/>
</dbReference>
<feature type="domain" description="Ribbon-helix-helix protein CopG" evidence="1">
    <location>
        <begin position="2"/>
        <end position="41"/>
    </location>
</feature>
<dbReference type="OrthoDB" id="5298181at2"/>
<gene>
    <name evidence="2" type="ORF">SAMN05421749_103135</name>
</gene>
<dbReference type="EMBL" id="FMYK01000003">
    <property type="protein sequence ID" value="SDC09462.1"/>
    <property type="molecule type" value="Genomic_DNA"/>
</dbReference>
<dbReference type="InterPro" id="IPR010985">
    <property type="entry name" value="Ribbon_hlx_hlx"/>
</dbReference>
<evidence type="ECO:0000313" key="3">
    <source>
        <dbReference type="Proteomes" id="UP000242317"/>
    </source>
</evidence>
<organism evidence="2 3">
    <name type="scientific">Acinetobacter marinus</name>
    <dbReference type="NCBI Taxonomy" id="281375"/>
    <lineage>
        <taxon>Bacteria</taxon>
        <taxon>Pseudomonadati</taxon>
        <taxon>Pseudomonadota</taxon>
        <taxon>Gammaproteobacteria</taxon>
        <taxon>Moraxellales</taxon>
        <taxon>Moraxellaceae</taxon>
        <taxon>Acinetobacter</taxon>
    </lineage>
</organism>
<keyword evidence="3" id="KW-1185">Reference proteome</keyword>
<reference evidence="3" key="1">
    <citation type="submission" date="2016-09" db="EMBL/GenBank/DDBJ databases">
        <authorList>
            <person name="Varghese N."/>
            <person name="Submissions S."/>
        </authorList>
    </citation>
    <scope>NUCLEOTIDE SEQUENCE [LARGE SCALE GENOMIC DNA]</scope>
    <source>
        <strain evidence="3">ANC 3699</strain>
    </source>
</reference>
<dbReference type="InterPro" id="IPR002145">
    <property type="entry name" value="CopG"/>
</dbReference>
<dbReference type="GO" id="GO:0006355">
    <property type="term" value="P:regulation of DNA-templated transcription"/>
    <property type="evidence" value="ECO:0007669"/>
    <property type="project" value="InterPro"/>
</dbReference>
<name>A0A1G6ISB3_9GAMM</name>
<dbReference type="CDD" id="cd22233">
    <property type="entry name" value="RHH_CopAso-like"/>
    <property type="match status" value="1"/>
</dbReference>
<accession>A0A1G6ISB3</accession>
<evidence type="ECO:0000313" key="2">
    <source>
        <dbReference type="EMBL" id="SDC09462.1"/>
    </source>
</evidence>
<sequence length="90" mass="10526">MAVSVKIDDGLKERIHMLADARQRSAHWIMRQAIEEYVEREEKRAQFHQDAVNAWQQYQADGLHLTQAEAEQWLVKLEAGEDAEIPECHQ</sequence>
<dbReference type="Proteomes" id="UP000242317">
    <property type="component" value="Unassembled WGS sequence"/>
</dbReference>
<dbReference type="Gene3D" id="1.10.1220.10">
    <property type="entry name" value="Met repressor-like"/>
    <property type="match status" value="1"/>
</dbReference>
<dbReference type="AlphaFoldDB" id="A0A1G6ISB3"/>